<reference evidence="2 3" key="1">
    <citation type="submission" date="2023-09" db="EMBL/GenBank/DDBJ databases">
        <title>Xinfangfangia sedmenti sp. nov., isolated the sedment.</title>
        <authorList>
            <person name="Xu L."/>
        </authorList>
    </citation>
    <scope>NUCLEOTIDE SEQUENCE [LARGE SCALE GENOMIC DNA]</scope>
    <source>
        <strain evidence="2 3">LG-4</strain>
    </source>
</reference>
<dbReference type="InterPro" id="IPR013149">
    <property type="entry name" value="ADH-like_C"/>
</dbReference>
<evidence type="ECO:0000313" key="2">
    <source>
        <dbReference type="EMBL" id="MDR5651196.1"/>
    </source>
</evidence>
<dbReference type="EMBL" id="JAVKPH010000001">
    <property type="protein sequence ID" value="MDR5651196.1"/>
    <property type="molecule type" value="Genomic_DNA"/>
</dbReference>
<sequence>MKACQISPVAADGALHRVDLPRPVPGQGEVLVRVRAASLNYRDLLVAQNVYGATLERVIPLSDGAGEVAEVGPGVTGLKAGDRVAGAFYPDWVDGPITAGARVRSLGANMEGMLAEYVVLPAHAAIPIPDYLTWEEAATLPCAALTAWHALSVVANVRPGDTVLLQGTGGVSMFALQFARIMGARVIQTSGDAAKRARVTEMGADAVIDYKAEPDWDRPVMDLTGGRGADVVIEVGGPGTLERSFRAVRVGGTIVSIGFVGGGAEVNPRAVIGKSIRLQGLTVGSCAMFRDMNRALALHELRPVIDRVFPFEEAAAAYAHLRAGAHFGKIVIAI</sequence>
<keyword evidence="3" id="KW-1185">Reference proteome</keyword>
<dbReference type="Proteomes" id="UP001247754">
    <property type="component" value="Unassembled WGS sequence"/>
</dbReference>
<feature type="domain" description="Enoyl reductase (ER)" evidence="1">
    <location>
        <begin position="13"/>
        <end position="332"/>
    </location>
</feature>
<dbReference type="InterPro" id="IPR020843">
    <property type="entry name" value="ER"/>
</dbReference>
<name>A0ABU1F2V1_9RHOB</name>
<dbReference type="InterPro" id="IPR011032">
    <property type="entry name" value="GroES-like_sf"/>
</dbReference>
<organism evidence="2 3">
    <name type="scientific">Ruixingdingia sedimenti</name>
    <dbReference type="NCBI Taxonomy" id="3073604"/>
    <lineage>
        <taxon>Bacteria</taxon>
        <taxon>Pseudomonadati</taxon>
        <taxon>Pseudomonadota</taxon>
        <taxon>Alphaproteobacteria</taxon>
        <taxon>Rhodobacterales</taxon>
        <taxon>Paracoccaceae</taxon>
        <taxon>Ruixingdingia</taxon>
    </lineage>
</organism>
<dbReference type="InterPro" id="IPR013154">
    <property type="entry name" value="ADH-like_N"/>
</dbReference>
<proteinExistence type="predicted"/>
<dbReference type="CDD" id="cd08276">
    <property type="entry name" value="MDR7"/>
    <property type="match status" value="1"/>
</dbReference>
<comment type="caution">
    <text evidence="2">The sequence shown here is derived from an EMBL/GenBank/DDBJ whole genome shotgun (WGS) entry which is preliminary data.</text>
</comment>
<accession>A0ABU1F2V1</accession>
<dbReference type="SUPFAM" id="SSF50129">
    <property type="entry name" value="GroES-like"/>
    <property type="match status" value="1"/>
</dbReference>
<protein>
    <submittedName>
        <fullName evidence="2">NAD(P)-dependent alcohol dehydrogenase</fullName>
    </submittedName>
</protein>
<dbReference type="InterPro" id="IPR036291">
    <property type="entry name" value="NAD(P)-bd_dom_sf"/>
</dbReference>
<dbReference type="PANTHER" id="PTHR45033:SF2">
    <property type="entry name" value="ZINC-TYPE ALCOHOL DEHYDROGENASE-LIKE PROTEIN C1773.06C"/>
    <property type="match status" value="1"/>
</dbReference>
<dbReference type="RefSeq" id="WP_310455266.1">
    <property type="nucleotide sequence ID" value="NZ_JAVKPH010000001.1"/>
</dbReference>
<dbReference type="SMART" id="SM00829">
    <property type="entry name" value="PKS_ER"/>
    <property type="match status" value="1"/>
</dbReference>
<evidence type="ECO:0000313" key="3">
    <source>
        <dbReference type="Proteomes" id="UP001247754"/>
    </source>
</evidence>
<dbReference type="SUPFAM" id="SSF51735">
    <property type="entry name" value="NAD(P)-binding Rossmann-fold domains"/>
    <property type="match status" value="1"/>
</dbReference>
<dbReference type="PANTHER" id="PTHR45033">
    <property type="match status" value="1"/>
</dbReference>
<evidence type="ECO:0000259" key="1">
    <source>
        <dbReference type="SMART" id="SM00829"/>
    </source>
</evidence>
<dbReference type="Pfam" id="PF08240">
    <property type="entry name" value="ADH_N"/>
    <property type="match status" value="1"/>
</dbReference>
<dbReference type="Gene3D" id="3.90.180.10">
    <property type="entry name" value="Medium-chain alcohol dehydrogenases, catalytic domain"/>
    <property type="match status" value="1"/>
</dbReference>
<gene>
    <name evidence="2" type="ORF">RGD00_01140</name>
</gene>
<dbReference type="InterPro" id="IPR052711">
    <property type="entry name" value="Zinc_ADH-like"/>
</dbReference>
<dbReference type="Gene3D" id="3.40.50.720">
    <property type="entry name" value="NAD(P)-binding Rossmann-like Domain"/>
    <property type="match status" value="1"/>
</dbReference>
<dbReference type="Pfam" id="PF00107">
    <property type="entry name" value="ADH_zinc_N"/>
    <property type="match status" value="1"/>
</dbReference>